<dbReference type="GO" id="GO:0005524">
    <property type="term" value="F:ATP binding"/>
    <property type="evidence" value="ECO:0007669"/>
    <property type="project" value="UniProtKB-KW"/>
</dbReference>
<dbReference type="InterPro" id="IPR051272">
    <property type="entry name" value="RIO-type_Ser/Thr_kinase"/>
</dbReference>
<dbReference type="SUPFAM" id="SSF56112">
    <property type="entry name" value="Protein kinase-like (PK-like)"/>
    <property type="match status" value="1"/>
</dbReference>
<sequence>MREHDFDFDTHETRPSQRRKARFDDEPMPSRRGRLTEEERVRLARAREDTHSEADLPPGGDRWSTWGDADHGPEPRPDWLITELAAVDRELGVLKTGKEADVHLLERAMPEDGRSVLMAAKRYRSGDHRLFHRDAGYLEGRRMRRSRENRAMTSRSSFGRNLIAEQWAVAEFAALGRLWLIGVPVPYPVQRSGTELLLEFLGEQDGSAAPRLAQLRPEPDELVDLWHQLVDALGMLASAGLAHGDLSAYNLLVHQGRLMLIDLPQIVDVVANPRGEEFLERDVRNIAAWFASRGLPGHLGDPEELIAQLREEASGR</sequence>
<comment type="similarity">
    <text evidence="1">Belongs to the protein kinase superfamily. RIO-type Ser/Thr kinase family.</text>
</comment>
<accession>A0A5B2X5S3</accession>
<dbReference type="OrthoDB" id="9795258at2"/>
<dbReference type="InterPro" id="IPR018934">
    <property type="entry name" value="RIO_dom"/>
</dbReference>
<keyword evidence="4" id="KW-0808">Transferase</keyword>
<keyword evidence="7 14" id="KW-0418">Kinase</keyword>
<dbReference type="InterPro" id="IPR011009">
    <property type="entry name" value="Kinase-like_dom_sf"/>
</dbReference>
<evidence type="ECO:0000256" key="2">
    <source>
        <dbReference type="ARBA" id="ARBA00012513"/>
    </source>
</evidence>
<comment type="catalytic activity">
    <reaction evidence="11">
        <text>L-seryl-[protein] + ATP = O-phospho-L-seryl-[protein] + ADP + H(+)</text>
        <dbReference type="Rhea" id="RHEA:17989"/>
        <dbReference type="Rhea" id="RHEA-COMP:9863"/>
        <dbReference type="Rhea" id="RHEA-COMP:11604"/>
        <dbReference type="ChEBI" id="CHEBI:15378"/>
        <dbReference type="ChEBI" id="CHEBI:29999"/>
        <dbReference type="ChEBI" id="CHEBI:30616"/>
        <dbReference type="ChEBI" id="CHEBI:83421"/>
        <dbReference type="ChEBI" id="CHEBI:456216"/>
        <dbReference type="EC" id="2.7.11.1"/>
    </reaction>
</comment>
<dbReference type="Proteomes" id="UP000323454">
    <property type="component" value="Unassembled WGS sequence"/>
</dbReference>
<evidence type="ECO:0000256" key="7">
    <source>
        <dbReference type="ARBA" id="ARBA00022777"/>
    </source>
</evidence>
<dbReference type="Pfam" id="PF01163">
    <property type="entry name" value="RIO1"/>
    <property type="match status" value="1"/>
</dbReference>
<dbReference type="GO" id="GO:0004674">
    <property type="term" value="F:protein serine/threonine kinase activity"/>
    <property type="evidence" value="ECO:0007669"/>
    <property type="project" value="UniProtKB-KW"/>
</dbReference>
<comment type="caution">
    <text evidence="14">The sequence shown here is derived from an EMBL/GenBank/DDBJ whole genome shotgun (WGS) entry which is preliminary data.</text>
</comment>
<dbReference type="SMART" id="SM00090">
    <property type="entry name" value="RIO"/>
    <property type="match status" value="1"/>
</dbReference>
<dbReference type="AlphaFoldDB" id="A0A5B2X5S3"/>
<feature type="compositionally biased region" description="Basic and acidic residues" evidence="12">
    <location>
        <begin position="1"/>
        <end position="15"/>
    </location>
</feature>
<protein>
    <recommendedName>
        <fullName evidence="2">non-specific serine/threonine protein kinase</fullName>
        <ecNumber evidence="2">2.7.11.1</ecNumber>
    </recommendedName>
</protein>
<dbReference type="RefSeq" id="WP_149851580.1">
    <property type="nucleotide sequence ID" value="NZ_VUOB01000041.1"/>
</dbReference>
<keyword evidence="9" id="KW-0460">Magnesium</keyword>
<name>A0A5B2X5S3_9PSEU</name>
<proteinExistence type="inferred from homology"/>
<dbReference type="InterPro" id="IPR000687">
    <property type="entry name" value="RIO_kinase"/>
</dbReference>
<organism evidence="14 15">
    <name type="scientific">Solihabitans fulvus</name>
    <dbReference type="NCBI Taxonomy" id="1892852"/>
    <lineage>
        <taxon>Bacteria</taxon>
        <taxon>Bacillati</taxon>
        <taxon>Actinomycetota</taxon>
        <taxon>Actinomycetes</taxon>
        <taxon>Pseudonocardiales</taxon>
        <taxon>Pseudonocardiaceae</taxon>
        <taxon>Solihabitans</taxon>
    </lineage>
</organism>
<feature type="compositionally biased region" description="Basic and acidic residues" evidence="12">
    <location>
        <begin position="22"/>
        <end position="54"/>
    </location>
</feature>
<feature type="domain" description="RIO kinase" evidence="13">
    <location>
        <begin position="61"/>
        <end position="311"/>
    </location>
</feature>
<dbReference type="EMBL" id="VUOB01000041">
    <property type="protein sequence ID" value="KAA2258583.1"/>
    <property type="molecule type" value="Genomic_DNA"/>
</dbReference>
<evidence type="ECO:0000256" key="8">
    <source>
        <dbReference type="ARBA" id="ARBA00022840"/>
    </source>
</evidence>
<evidence type="ECO:0000313" key="14">
    <source>
        <dbReference type="EMBL" id="KAA2258583.1"/>
    </source>
</evidence>
<evidence type="ECO:0000256" key="10">
    <source>
        <dbReference type="ARBA" id="ARBA00047899"/>
    </source>
</evidence>
<dbReference type="EC" id="2.7.11.1" evidence="2"/>
<evidence type="ECO:0000256" key="12">
    <source>
        <dbReference type="SAM" id="MobiDB-lite"/>
    </source>
</evidence>
<dbReference type="Gene3D" id="3.30.200.20">
    <property type="entry name" value="Phosphorylase Kinase, domain 1"/>
    <property type="match status" value="1"/>
</dbReference>
<keyword evidence="8" id="KW-0067">ATP-binding</keyword>
<comment type="catalytic activity">
    <reaction evidence="10">
        <text>L-threonyl-[protein] + ATP = O-phospho-L-threonyl-[protein] + ADP + H(+)</text>
        <dbReference type="Rhea" id="RHEA:46608"/>
        <dbReference type="Rhea" id="RHEA-COMP:11060"/>
        <dbReference type="Rhea" id="RHEA-COMP:11605"/>
        <dbReference type="ChEBI" id="CHEBI:15378"/>
        <dbReference type="ChEBI" id="CHEBI:30013"/>
        <dbReference type="ChEBI" id="CHEBI:30616"/>
        <dbReference type="ChEBI" id="CHEBI:61977"/>
        <dbReference type="ChEBI" id="CHEBI:456216"/>
        <dbReference type="EC" id="2.7.11.1"/>
    </reaction>
</comment>
<keyword evidence="3" id="KW-0723">Serine/threonine-protein kinase</keyword>
<reference evidence="14 15" key="2">
    <citation type="submission" date="2019-09" db="EMBL/GenBank/DDBJ databases">
        <authorList>
            <person name="Jin C."/>
        </authorList>
    </citation>
    <scope>NUCLEOTIDE SEQUENCE [LARGE SCALE GENOMIC DNA]</scope>
    <source>
        <strain evidence="14 15">AN110305</strain>
    </source>
</reference>
<evidence type="ECO:0000259" key="13">
    <source>
        <dbReference type="SMART" id="SM00090"/>
    </source>
</evidence>
<dbReference type="PANTHER" id="PTHR45723">
    <property type="entry name" value="SERINE/THREONINE-PROTEIN KINASE RIO1"/>
    <property type="match status" value="1"/>
</dbReference>
<evidence type="ECO:0000313" key="15">
    <source>
        <dbReference type="Proteomes" id="UP000323454"/>
    </source>
</evidence>
<feature type="region of interest" description="Disordered" evidence="12">
    <location>
        <begin position="1"/>
        <end position="69"/>
    </location>
</feature>
<evidence type="ECO:0000256" key="5">
    <source>
        <dbReference type="ARBA" id="ARBA00022723"/>
    </source>
</evidence>
<keyword evidence="6" id="KW-0547">Nucleotide-binding</keyword>
<evidence type="ECO:0000256" key="3">
    <source>
        <dbReference type="ARBA" id="ARBA00022527"/>
    </source>
</evidence>
<dbReference type="GO" id="GO:0046872">
    <property type="term" value="F:metal ion binding"/>
    <property type="evidence" value="ECO:0007669"/>
    <property type="project" value="UniProtKB-KW"/>
</dbReference>
<keyword evidence="15" id="KW-1185">Reference proteome</keyword>
<evidence type="ECO:0000256" key="4">
    <source>
        <dbReference type="ARBA" id="ARBA00022679"/>
    </source>
</evidence>
<evidence type="ECO:0000256" key="11">
    <source>
        <dbReference type="ARBA" id="ARBA00048679"/>
    </source>
</evidence>
<evidence type="ECO:0000256" key="9">
    <source>
        <dbReference type="ARBA" id="ARBA00022842"/>
    </source>
</evidence>
<evidence type="ECO:0000256" key="6">
    <source>
        <dbReference type="ARBA" id="ARBA00022741"/>
    </source>
</evidence>
<evidence type="ECO:0000256" key="1">
    <source>
        <dbReference type="ARBA" id="ARBA00009196"/>
    </source>
</evidence>
<dbReference type="Gene3D" id="1.10.510.10">
    <property type="entry name" value="Transferase(Phosphotransferase) domain 1"/>
    <property type="match status" value="1"/>
</dbReference>
<reference evidence="14 15" key="1">
    <citation type="submission" date="2019-09" db="EMBL/GenBank/DDBJ databases">
        <title>Goodfellowia gen. nov., a new genus of the Pseudonocardineae related to Actinoalloteichus, containing Goodfellowia coeruleoviolacea gen. nov., comb. nov. gen. nov., comb. nov.</title>
        <authorList>
            <person name="Labeda D."/>
        </authorList>
    </citation>
    <scope>NUCLEOTIDE SEQUENCE [LARGE SCALE GENOMIC DNA]</scope>
    <source>
        <strain evidence="14 15">AN110305</strain>
    </source>
</reference>
<keyword evidence="5" id="KW-0479">Metal-binding</keyword>
<gene>
    <name evidence="14" type="ORF">F0L68_22270</name>
</gene>